<evidence type="ECO:0000313" key="2">
    <source>
        <dbReference type="EMBL" id="QLY30745.1"/>
    </source>
</evidence>
<evidence type="ECO:0000313" key="3">
    <source>
        <dbReference type="Proteomes" id="UP000515512"/>
    </source>
</evidence>
<keyword evidence="1" id="KW-0812">Transmembrane</keyword>
<feature type="transmembrane region" description="Helical" evidence="1">
    <location>
        <begin position="110"/>
        <end position="131"/>
    </location>
</feature>
<protein>
    <submittedName>
        <fullName evidence="2">Uncharacterized protein</fullName>
    </submittedName>
</protein>
<keyword evidence="1" id="KW-1133">Transmembrane helix</keyword>
<keyword evidence="1" id="KW-0472">Membrane</keyword>
<evidence type="ECO:0000256" key="1">
    <source>
        <dbReference type="SAM" id="Phobius"/>
    </source>
</evidence>
<gene>
    <name evidence="2" type="ORF">H0264_37600</name>
</gene>
<dbReference type="AlphaFoldDB" id="A0A7D6ZPU1"/>
<feature type="transmembrane region" description="Helical" evidence="1">
    <location>
        <begin position="83"/>
        <end position="104"/>
    </location>
</feature>
<dbReference type="Proteomes" id="UP000515512">
    <property type="component" value="Chromosome"/>
</dbReference>
<keyword evidence="3" id="KW-1185">Reference proteome</keyword>
<sequence length="149" mass="15709">MKGDDEWFEQETPERKAAWVRQETLMATGLIAIGVVVIQPFLTAGPLNWSATIAVIAFAVALPHLAIVALIDDWPSAGYPTSSLLPSIAKSIGLGSGCVGVAAAFWHISWVAGVVLLASGFGAFIAHTVFFDKVSMEARPETGGEPTND</sequence>
<name>A0A7D6ZPU1_9NOCA</name>
<accession>A0A7D6ZPU1</accession>
<dbReference type="EMBL" id="CP059399">
    <property type="protein sequence ID" value="QLY30745.1"/>
    <property type="molecule type" value="Genomic_DNA"/>
</dbReference>
<dbReference type="RefSeq" id="WP_181581943.1">
    <property type="nucleotide sequence ID" value="NZ_CP059399.1"/>
</dbReference>
<reference evidence="2 3" key="1">
    <citation type="submission" date="2020-07" db="EMBL/GenBank/DDBJ databases">
        <authorList>
            <person name="Zhuang K."/>
            <person name="Ran Y."/>
        </authorList>
    </citation>
    <scope>NUCLEOTIDE SEQUENCE [LARGE SCALE GENOMIC DNA]</scope>
    <source>
        <strain evidence="2 3">WCH-YHL-001</strain>
    </source>
</reference>
<feature type="transmembrane region" description="Helical" evidence="1">
    <location>
        <begin position="25"/>
        <end position="43"/>
    </location>
</feature>
<dbReference type="KEGG" id="nhu:H0264_37600"/>
<proteinExistence type="predicted"/>
<feature type="transmembrane region" description="Helical" evidence="1">
    <location>
        <begin position="49"/>
        <end position="71"/>
    </location>
</feature>
<organism evidence="2 3">
    <name type="scientific">Nocardia huaxiensis</name>
    <dbReference type="NCBI Taxonomy" id="2755382"/>
    <lineage>
        <taxon>Bacteria</taxon>
        <taxon>Bacillati</taxon>
        <taxon>Actinomycetota</taxon>
        <taxon>Actinomycetes</taxon>
        <taxon>Mycobacteriales</taxon>
        <taxon>Nocardiaceae</taxon>
        <taxon>Nocardia</taxon>
    </lineage>
</organism>